<feature type="domain" description="CzcB-like C-terminal circularly permuted SH3-like" evidence="9">
    <location>
        <begin position="334"/>
        <end position="395"/>
    </location>
</feature>
<dbReference type="Proteomes" id="UP001152599">
    <property type="component" value="Unassembled WGS sequence"/>
</dbReference>
<dbReference type="InterPro" id="IPR045800">
    <property type="entry name" value="HMBD"/>
</dbReference>
<dbReference type="GO" id="GO:0015679">
    <property type="term" value="P:plasma membrane copper ion transport"/>
    <property type="evidence" value="ECO:0007669"/>
    <property type="project" value="TreeGrafter"/>
</dbReference>
<evidence type="ECO:0000259" key="5">
    <source>
        <dbReference type="Pfam" id="PF19335"/>
    </source>
</evidence>
<evidence type="ECO:0000259" key="7">
    <source>
        <dbReference type="Pfam" id="PF25919"/>
    </source>
</evidence>
<dbReference type="InterPro" id="IPR058791">
    <property type="entry name" value="3HB_CusB"/>
</dbReference>
<dbReference type="RefSeq" id="WP_304421116.1">
    <property type="nucleotide sequence ID" value="NZ_JANCMU010000007.1"/>
</dbReference>
<dbReference type="Gene3D" id="2.40.420.20">
    <property type="match status" value="1"/>
</dbReference>
<dbReference type="Pfam" id="PF25919">
    <property type="entry name" value="BSH_CusB"/>
    <property type="match status" value="1"/>
</dbReference>
<dbReference type="Pfam" id="PF11827">
    <property type="entry name" value="DUF3347"/>
    <property type="match status" value="1"/>
</dbReference>
<protein>
    <submittedName>
        <fullName evidence="10">Efflux RND transporter periplasmic adaptor subunit</fullName>
    </submittedName>
</protein>
<dbReference type="InterPro" id="IPR021782">
    <property type="entry name" value="DUF3347"/>
</dbReference>
<evidence type="ECO:0000256" key="3">
    <source>
        <dbReference type="SAM" id="Phobius"/>
    </source>
</evidence>
<feature type="domain" description="CusB-like beta-barrel" evidence="8">
    <location>
        <begin position="248"/>
        <end position="323"/>
    </location>
</feature>
<keyword evidence="2" id="KW-0813">Transport</keyword>
<dbReference type="GO" id="GO:0022857">
    <property type="term" value="F:transmembrane transporter activity"/>
    <property type="evidence" value="ECO:0007669"/>
    <property type="project" value="InterPro"/>
</dbReference>
<dbReference type="InterPro" id="IPR058792">
    <property type="entry name" value="Beta-barrel_RND_2"/>
</dbReference>
<dbReference type="Pfam" id="PF19335">
    <property type="entry name" value="HMBD"/>
    <property type="match status" value="1"/>
</dbReference>
<sequence length="582" mass="63757">MNKNIIYIISALLIGLAVGYFAFGGSDQSSEAEETHEHAADANQMWTCSMHPQIMQPEPGDCPLCGMDLIPAEEGSEGLSPNEIKMTENAMALANIQTSIIGAATTTDGRTITLSGKIMRNEEANTVQASYFEGRIEKLHVNFTGENVRKGQLLATIYAPSLVNTQQELITTASMKHMQPELYQAVRNKLKLWKLSEKQINQIEASGKVQEVFPIYATVSGTVTEKLADEGDYVSQGQPILRLSNLNSVWAMFDAYENQISMIKVGQEIKVSTNAYPDKEYTARISFIDPILNTSSRTIAVRATLNNAGGILKPGMFAVGTLENMGGSGIEELHIPATAVMWTGKRSLVYVKTNPDEPIFEMREVTLGKRSGDTYAVSEGLKSGEEIVTHGTFTVDAAAQLQGKPSMMNQVNGEEAHQQHASSVPDLDLERIKVSTKFTSQLSTLFNDYIKLKDALVDDKGSNAQSAAKTFEASLAKLDASELKDKSAKDAWEDYQSTLKSSIAKISSSADIKKQRDEFIALSTAMTNSVQVFGVNKTVYSQYCPMANNDKGAYWLSLEEEIKNPYYGASMLKCGEVKETIK</sequence>
<evidence type="ECO:0000256" key="2">
    <source>
        <dbReference type="ARBA" id="ARBA00022448"/>
    </source>
</evidence>
<feature type="transmembrane region" description="Helical" evidence="3">
    <location>
        <begin position="5"/>
        <end position="23"/>
    </location>
</feature>
<dbReference type="InterPro" id="IPR058790">
    <property type="entry name" value="BSH_CusB"/>
</dbReference>
<dbReference type="GO" id="GO:0016020">
    <property type="term" value="C:membrane"/>
    <property type="evidence" value="ECO:0007669"/>
    <property type="project" value="InterPro"/>
</dbReference>
<dbReference type="Gene3D" id="2.40.50.100">
    <property type="match status" value="1"/>
</dbReference>
<feature type="domain" description="Heavy metal binding" evidence="5">
    <location>
        <begin position="46"/>
        <end position="72"/>
    </location>
</feature>
<dbReference type="GO" id="GO:0046914">
    <property type="term" value="F:transition metal ion binding"/>
    <property type="evidence" value="ECO:0007669"/>
    <property type="project" value="TreeGrafter"/>
</dbReference>
<dbReference type="InterPro" id="IPR058649">
    <property type="entry name" value="CzcB_C"/>
</dbReference>
<dbReference type="GO" id="GO:0060003">
    <property type="term" value="P:copper ion export"/>
    <property type="evidence" value="ECO:0007669"/>
    <property type="project" value="TreeGrafter"/>
</dbReference>
<keyword evidence="3" id="KW-0472">Membrane</keyword>
<feature type="domain" description="CusB-like barrel-sandwich hybrid" evidence="7">
    <location>
        <begin position="127"/>
        <end position="243"/>
    </location>
</feature>
<dbReference type="Pfam" id="PF25975">
    <property type="entry name" value="CzcB_C"/>
    <property type="match status" value="1"/>
</dbReference>
<dbReference type="Gene3D" id="6.10.140.730">
    <property type="match status" value="1"/>
</dbReference>
<reference evidence="10" key="1">
    <citation type="submission" date="2022-07" db="EMBL/GenBank/DDBJ databases">
        <title>Description and genome-wide analysis of Profundicola chukchiensis gen. nov., sp. nov., marine bacteria isolated from bottom sediments of the Chukchi Sea.</title>
        <authorList>
            <person name="Romanenko L."/>
            <person name="Otstavnykh N."/>
            <person name="Kurilenko V."/>
            <person name="Eremeev V."/>
            <person name="Velansky P."/>
            <person name="Mikhailov V."/>
            <person name="Isaeva M."/>
        </authorList>
    </citation>
    <scope>NUCLEOTIDE SEQUENCE</scope>
    <source>
        <strain evidence="10">KMM 9713</strain>
    </source>
</reference>
<dbReference type="GO" id="GO:0030288">
    <property type="term" value="C:outer membrane-bounded periplasmic space"/>
    <property type="evidence" value="ECO:0007669"/>
    <property type="project" value="TreeGrafter"/>
</dbReference>
<organism evidence="10 11">
    <name type="scientific">Profundicola chukchiensis</name>
    <dbReference type="NCBI Taxonomy" id="2961959"/>
    <lineage>
        <taxon>Bacteria</taxon>
        <taxon>Pseudomonadati</taxon>
        <taxon>Bacteroidota</taxon>
        <taxon>Flavobacteriia</taxon>
        <taxon>Flavobacteriales</taxon>
        <taxon>Weeksellaceae</taxon>
        <taxon>Profundicola</taxon>
    </lineage>
</organism>
<dbReference type="PANTHER" id="PTHR30097:SF4">
    <property type="entry name" value="SLR6042 PROTEIN"/>
    <property type="match status" value="1"/>
</dbReference>
<dbReference type="NCBIfam" id="TIGR01730">
    <property type="entry name" value="RND_mfp"/>
    <property type="match status" value="1"/>
</dbReference>
<evidence type="ECO:0000259" key="6">
    <source>
        <dbReference type="Pfam" id="PF25869"/>
    </source>
</evidence>
<gene>
    <name evidence="10" type="ORF">NMK71_10235</name>
</gene>
<proteinExistence type="inferred from homology"/>
<dbReference type="Gene3D" id="2.40.30.170">
    <property type="match status" value="1"/>
</dbReference>
<dbReference type="PANTHER" id="PTHR30097">
    <property type="entry name" value="CATION EFFLUX SYSTEM PROTEIN CUSB"/>
    <property type="match status" value="1"/>
</dbReference>
<feature type="domain" description="CusB-like three alpha-helical bundle" evidence="6">
    <location>
        <begin position="162"/>
        <end position="211"/>
    </location>
</feature>
<evidence type="ECO:0000313" key="11">
    <source>
        <dbReference type="Proteomes" id="UP001152599"/>
    </source>
</evidence>
<dbReference type="InterPro" id="IPR006143">
    <property type="entry name" value="RND_pump_MFP"/>
</dbReference>
<evidence type="ECO:0000259" key="9">
    <source>
        <dbReference type="Pfam" id="PF25975"/>
    </source>
</evidence>
<dbReference type="FunFam" id="2.40.30.170:FF:000010">
    <property type="entry name" value="Efflux RND transporter periplasmic adaptor subunit"/>
    <property type="match status" value="1"/>
</dbReference>
<dbReference type="EMBL" id="JANCMU010000007">
    <property type="protein sequence ID" value="MDG4946795.1"/>
    <property type="molecule type" value="Genomic_DNA"/>
</dbReference>
<evidence type="ECO:0000259" key="4">
    <source>
        <dbReference type="Pfam" id="PF11827"/>
    </source>
</evidence>
<evidence type="ECO:0000256" key="1">
    <source>
        <dbReference type="ARBA" id="ARBA00009477"/>
    </source>
</evidence>
<dbReference type="SUPFAM" id="SSF111369">
    <property type="entry name" value="HlyD-like secretion proteins"/>
    <property type="match status" value="1"/>
</dbReference>
<evidence type="ECO:0000313" key="10">
    <source>
        <dbReference type="EMBL" id="MDG4946795.1"/>
    </source>
</evidence>
<comment type="similarity">
    <text evidence="1">Belongs to the membrane fusion protein (MFP) (TC 8.A.1) family.</text>
</comment>
<feature type="domain" description="DUF3347" evidence="4">
    <location>
        <begin position="446"/>
        <end position="537"/>
    </location>
</feature>
<dbReference type="Pfam" id="PF25954">
    <property type="entry name" value="Beta-barrel_RND_2"/>
    <property type="match status" value="1"/>
</dbReference>
<dbReference type="InterPro" id="IPR051909">
    <property type="entry name" value="MFP_Cation_Efflux"/>
</dbReference>
<dbReference type="AlphaFoldDB" id="A0A9X4MZX2"/>
<comment type="caution">
    <text evidence="10">The sequence shown here is derived from an EMBL/GenBank/DDBJ whole genome shotgun (WGS) entry which is preliminary data.</text>
</comment>
<evidence type="ECO:0000259" key="8">
    <source>
        <dbReference type="Pfam" id="PF25954"/>
    </source>
</evidence>
<accession>A0A9X4MZX2</accession>
<keyword evidence="3" id="KW-0812">Transmembrane</keyword>
<keyword evidence="11" id="KW-1185">Reference proteome</keyword>
<name>A0A9X4MZX2_9FLAO</name>
<dbReference type="Pfam" id="PF25869">
    <property type="entry name" value="3HB_CusB"/>
    <property type="match status" value="1"/>
</dbReference>
<keyword evidence="3" id="KW-1133">Transmembrane helix</keyword>